<evidence type="ECO:0000313" key="2">
    <source>
        <dbReference type="EMBL" id="RNA36853.1"/>
    </source>
</evidence>
<dbReference type="InterPro" id="IPR036691">
    <property type="entry name" value="Endo/exonu/phosph_ase_sf"/>
</dbReference>
<keyword evidence="3" id="KW-1185">Reference proteome</keyword>
<name>A0A3M7SM36_BRAPC</name>
<dbReference type="EMBL" id="REGN01001117">
    <property type="protein sequence ID" value="RNA36853.1"/>
    <property type="molecule type" value="Genomic_DNA"/>
</dbReference>
<organism evidence="2 3">
    <name type="scientific">Brachionus plicatilis</name>
    <name type="common">Marine rotifer</name>
    <name type="synonym">Brachionus muelleri</name>
    <dbReference type="NCBI Taxonomy" id="10195"/>
    <lineage>
        <taxon>Eukaryota</taxon>
        <taxon>Metazoa</taxon>
        <taxon>Spiralia</taxon>
        <taxon>Gnathifera</taxon>
        <taxon>Rotifera</taxon>
        <taxon>Eurotatoria</taxon>
        <taxon>Monogononta</taxon>
        <taxon>Pseudotrocha</taxon>
        <taxon>Ploima</taxon>
        <taxon>Brachionidae</taxon>
        <taxon>Brachionus</taxon>
    </lineage>
</organism>
<dbReference type="SUPFAM" id="SSF56219">
    <property type="entry name" value="DNase I-like"/>
    <property type="match status" value="1"/>
</dbReference>
<feature type="compositionally biased region" description="Basic and acidic residues" evidence="1">
    <location>
        <begin position="51"/>
        <end position="65"/>
    </location>
</feature>
<feature type="region of interest" description="Disordered" evidence="1">
    <location>
        <begin position="279"/>
        <end position="303"/>
    </location>
</feature>
<evidence type="ECO:0008006" key="4">
    <source>
        <dbReference type="Google" id="ProtNLM"/>
    </source>
</evidence>
<feature type="compositionally biased region" description="Basic and acidic residues" evidence="1">
    <location>
        <begin position="279"/>
        <end position="289"/>
    </location>
</feature>
<proteinExistence type="predicted"/>
<feature type="compositionally biased region" description="Polar residues" evidence="1">
    <location>
        <begin position="66"/>
        <end position="85"/>
    </location>
</feature>
<gene>
    <name evidence="2" type="ORF">BpHYR1_025929</name>
</gene>
<reference evidence="2 3" key="1">
    <citation type="journal article" date="2018" name="Sci. Rep.">
        <title>Genomic signatures of local adaptation to the degree of environmental predictability in rotifers.</title>
        <authorList>
            <person name="Franch-Gras L."/>
            <person name="Hahn C."/>
            <person name="Garcia-Roger E.M."/>
            <person name="Carmona M.J."/>
            <person name="Serra M."/>
            <person name="Gomez A."/>
        </authorList>
    </citation>
    <scope>NUCLEOTIDE SEQUENCE [LARGE SCALE GENOMIC DNA]</scope>
    <source>
        <strain evidence="2">HYR1</strain>
    </source>
</reference>
<sequence length="756" mass="86365">MQSKPTITVPQITQSKVVSYADATQAETQNIQKPQAPTTPASRKRPTNDVNHSDSNKNKIQKKIDSSTTRLDSSSVPTTATNNETNRQKSLKNLNSYKPGKPNIDIEDDTLGYNVAGPKRKTNKKISTTTYKKNAGIGDKSGLNACVRKIEVNLGRIDNGEKNENVKKYVESIICEGETLTDQDIIEIVQKTIKSCDDDVEVIDQEPVSVSNKQAKQAIDQVQFFFETSKDFNECDLELLSKIKERMSELSIFDKEIINQKDSWPKGSVVNKYRRPYAERQTNAEKNEQNRSQTFTTPNNPTNLANTSYARVLVKNSTICYLNDLWTGPNENNLIKNLNSNRHTKNEPLYQSAMGICKSIGRPFGGQSWLLDDSCEILDYEFFSRHLSYVYLKVHGNEIICVRVHLPFDDPKRRAHCKSIYELSLSRVFMYIKRFEDKRVPIILEFNADPYRGNRFDKFFNDMIKNLDLILISSLNLQSCRYTYEGYSSHNSNLVKDVQCNIIDSIVNMSDHKAVMIDFMVNSKSTHMKVSGRDKVVSNCESFINAQKENIKCKQDHINKFMRPYAKLCKMHETFSLDSEKRLIKSEVEETLNGFKPGDFIPEFDLDTLERVISESINSTVKGCHMTSVLNALQLFNFDQLYVFSKLSFISTTKFNRMASVIYQDLCLNKPTMENKLKSFNQDIVLFESHFTSEMSLINSNVEAFKKDLKLQFKQENGLTDSVKLCLKNINDNKYFTLLINLTKSFGSSSGTNIGD</sequence>
<dbReference type="AlphaFoldDB" id="A0A3M7SM36"/>
<feature type="compositionally biased region" description="Polar residues" evidence="1">
    <location>
        <begin position="25"/>
        <end position="41"/>
    </location>
</feature>
<protein>
    <recommendedName>
        <fullName evidence="4">RNA-directed DNA polymerase from mobile element jockey-like</fullName>
    </recommendedName>
</protein>
<evidence type="ECO:0000313" key="3">
    <source>
        <dbReference type="Proteomes" id="UP000276133"/>
    </source>
</evidence>
<dbReference type="Proteomes" id="UP000276133">
    <property type="component" value="Unassembled WGS sequence"/>
</dbReference>
<evidence type="ECO:0000256" key="1">
    <source>
        <dbReference type="SAM" id="MobiDB-lite"/>
    </source>
</evidence>
<feature type="compositionally biased region" description="Low complexity" evidence="1">
    <location>
        <begin position="294"/>
        <end position="303"/>
    </location>
</feature>
<feature type="region of interest" description="Disordered" evidence="1">
    <location>
        <begin position="24"/>
        <end position="103"/>
    </location>
</feature>
<comment type="caution">
    <text evidence="2">The sequence shown here is derived from an EMBL/GenBank/DDBJ whole genome shotgun (WGS) entry which is preliminary data.</text>
</comment>
<accession>A0A3M7SM36</accession>